<dbReference type="Proteomes" id="UP000315060">
    <property type="component" value="Unassembled WGS sequence"/>
</dbReference>
<comment type="caution">
    <text evidence="2">The sequence shown here is derived from an EMBL/GenBank/DDBJ whole genome shotgun (WGS) entry which is preliminary data.</text>
</comment>
<dbReference type="EMBL" id="VMYC01000151">
    <property type="protein sequence ID" value="TVX68574.1"/>
    <property type="molecule type" value="Genomic_DNA"/>
</dbReference>
<reference evidence="1 4" key="1">
    <citation type="submission" date="2015-03" db="EMBL/GenBank/DDBJ databases">
        <authorList>
            <consortium name="Pathogen Informatics"/>
            <person name="Murphy D."/>
        </authorList>
    </citation>
    <scope>NUCLEOTIDE SEQUENCE [LARGE SCALE GENOMIC DNA]</scope>
    <source>
        <strain evidence="1 4">0310</strain>
    </source>
</reference>
<dbReference type="RefSeq" id="WP_016399321.1">
    <property type="nucleotide sequence ID" value="NZ_CHPO01000008.1"/>
</dbReference>
<gene>
    <name evidence="3" type="ORF">AZJ28_08675</name>
    <name evidence="2" type="ORF">AZJ70_03525</name>
    <name evidence="1" type="ORF">ERS096071_01059</name>
</gene>
<evidence type="ECO:0000313" key="4">
    <source>
        <dbReference type="Proteomes" id="UP000045541"/>
    </source>
</evidence>
<protein>
    <submittedName>
        <fullName evidence="2">Uncharacterized protein</fullName>
    </submittedName>
</protein>
<evidence type="ECO:0000313" key="5">
    <source>
        <dbReference type="Proteomes" id="UP000315060"/>
    </source>
</evidence>
<reference evidence="5 6" key="2">
    <citation type="submission" date="2019-07" db="EMBL/GenBank/DDBJ databases">
        <authorList>
            <person name="Mohale T."/>
        </authorList>
    </citation>
    <scope>NUCLEOTIDE SEQUENCE [LARGE SCALE GENOMIC DNA]</scope>
    <source>
        <strain evidence="2 6">NTPn 126</strain>
        <strain evidence="3 5">NTPn 59</strain>
    </source>
</reference>
<dbReference type="EMBL" id="VMWH01000031">
    <property type="protein sequence ID" value="TVW85823.1"/>
    <property type="molecule type" value="Genomic_DNA"/>
</dbReference>
<evidence type="ECO:0000313" key="3">
    <source>
        <dbReference type="EMBL" id="TVX68574.1"/>
    </source>
</evidence>
<evidence type="ECO:0000313" key="6">
    <source>
        <dbReference type="Proteomes" id="UP000320896"/>
    </source>
</evidence>
<dbReference type="Proteomes" id="UP000045541">
    <property type="component" value="Unassembled WGS sequence"/>
</dbReference>
<evidence type="ECO:0000313" key="1">
    <source>
        <dbReference type="EMBL" id="CKJ13193.1"/>
    </source>
</evidence>
<accession>A0A064C3A0</accession>
<organism evidence="2 6">
    <name type="scientific">Streptococcus pneumoniae</name>
    <dbReference type="NCBI Taxonomy" id="1313"/>
    <lineage>
        <taxon>Bacteria</taxon>
        <taxon>Bacillati</taxon>
        <taxon>Bacillota</taxon>
        <taxon>Bacilli</taxon>
        <taxon>Lactobacillales</taxon>
        <taxon>Streptococcaceae</taxon>
        <taxon>Streptococcus</taxon>
    </lineage>
</organism>
<sequence>MELKDFTEKEQEMIKKRLTMSNISDKETAEKILALVPQDLIKRIPFFVRKHATTRTIKRISIEHPELYAVAQTSGEIPEKEREELRQIITTIFEQKMNKYSIK</sequence>
<dbReference type="Proteomes" id="UP000320896">
    <property type="component" value="Unassembled WGS sequence"/>
</dbReference>
<name>A0A064C3A0_STREE</name>
<evidence type="ECO:0000313" key="2">
    <source>
        <dbReference type="EMBL" id="TVW85823.1"/>
    </source>
</evidence>
<dbReference type="EMBL" id="CMWB01000015">
    <property type="protein sequence ID" value="CKJ13193.1"/>
    <property type="molecule type" value="Genomic_DNA"/>
</dbReference>
<proteinExistence type="predicted"/>
<dbReference type="AlphaFoldDB" id="A0A064C3A0"/>